<protein>
    <submittedName>
        <fullName evidence="5">Dihydrodipicolinate synthase family protein</fullName>
    </submittedName>
</protein>
<proteinExistence type="inferred from homology"/>
<feature type="active site" description="Proton donor/acceptor" evidence="4">
    <location>
        <position position="141"/>
    </location>
</feature>
<evidence type="ECO:0000256" key="3">
    <source>
        <dbReference type="PIRNR" id="PIRNR001365"/>
    </source>
</evidence>
<dbReference type="Gene3D" id="3.20.20.70">
    <property type="entry name" value="Aldolase class I"/>
    <property type="match status" value="1"/>
</dbReference>
<dbReference type="OrthoDB" id="9796205at2"/>
<dbReference type="AlphaFoldDB" id="A0A502BRA1"/>
<dbReference type="SUPFAM" id="SSF51569">
    <property type="entry name" value="Aldolase"/>
    <property type="match status" value="1"/>
</dbReference>
<dbReference type="Pfam" id="PF00701">
    <property type="entry name" value="DHDPS"/>
    <property type="match status" value="1"/>
</dbReference>
<gene>
    <name evidence="5" type="ORF">FHY56_01785</name>
</gene>
<evidence type="ECO:0000256" key="2">
    <source>
        <dbReference type="ARBA" id="ARBA00023239"/>
    </source>
</evidence>
<evidence type="ECO:0000256" key="1">
    <source>
        <dbReference type="ARBA" id="ARBA00007592"/>
    </source>
</evidence>
<comment type="similarity">
    <text evidence="1 3">Belongs to the DapA family.</text>
</comment>
<evidence type="ECO:0000313" key="6">
    <source>
        <dbReference type="Proteomes" id="UP000315388"/>
    </source>
</evidence>
<feature type="active site" description="Schiff-base intermediate with substrate" evidence="4">
    <location>
        <position position="169"/>
    </location>
</feature>
<dbReference type="GO" id="GO:0008840">
    <property type="term" value="F:4-hydroxy-tetrahydrodipicolinate synthase activity"/>
    <property type="evidence" value="ECO:0007669"/>
    <property type="project" value="TreeGrafter"/>
</dbReference>
<dbReference type="Proteomes" id="UP000315388">
    <property type="component" value="Unassembled WGS sequence"/>
</dbReference>
<name>A0A502BRA1_9HYPH</name>
<evidence type="ECO:0000313" key="5">
    <source>
        <dbReference type="EMBL" id="TPF77112.1"/>
    </source>
</evidence>
<comment type="caution">
    <text evidence="5">The sequence shown here is derived from an EMBL/GenBank/DDBJ whole genome shotgun (WGS) entry which is preliminary data.</text>
</comment>
<organism evidence="5 6">
    <name type="scientific">Brucella gallinifaecis</name>
    <dbReference type="NCBI Taxonomy" id="215590"/>
    <lineage>
        <taxon>Bacteria</taxon>
        <taxon>Pseudomonadati</taxon>
        <taxon>Pseudomonadota</taxon>
        <taxon>Alphaproteobacteria</taxon>
        <taxon>Hyphomicrobiales</taxon>
        <taxon>Brucellaceae</taxon>
        <taxon>Brucella/Ochrobactrum group</taxon>
        <taxon>Brucella</taxon>
    </lineage>
</organism>
<accession>A0A502BRA1</accession>
<dbReference type="PIRSF" id="PIRSF001365">
    <property type="entry name" value="DHDPS"/>
    <property type="match status" value="1"/>
</dbReference>
<sequence length="310" mass="34034">MIKRIEGIIPVMITPFGADGKIDFAAVERLVDWYIDNGSDALFAVCQSSEMQFLSLEERVALATCVVKAAGGRIPVIASGHVSDTLEEQAAELNAIAQTGVDGLVLVTNRLDVKQKGGSTFIDDLKWLLEQLPQNMPLGLYECPAPFRRLLSDDELTFCANSGRFNILKDVSCDLETVARRVELTKGTSLAIVNANAAIAHAAMKAGSRGFTGVFTNIHPDLYKWLLIDGEKHPQLASELAVFLALAAMAEPMGYPKLAKLYHQRLGTFENISSRTITFDIVERFWALEALIEHIETGSAHFRERIASLK</sequence>
<dbReference type="PANTHER" id="PTHR12128:SF66">
    <property type="entry name" value="4-HYDROXY-2-OXOGLUTARATE ALDOLASE, MITOCHONDRIAL"/>
    <property type="match status" value="1"/>
</dbReference>
<dbReference type="RefSeq" id="WP_140903451.1">
    <property type="nucleotide sequence ID" value="NZ_JBHTMD010000017.1"/>
</dbReference>
<dbReference type="CDD" id="cd00408">
    <property type="entry name" value="DHDPS-like"/>
    <property type="match status" value="1"/>
</dbReference>
<evidence type="ECO:0000256" key="4">
    <source>
        <dbReference type="PIRSR" id="PIRSR001365-1"/>
    </source>
</evidence>
<dbReference type="EMBL" id="VEWJ01000001">
    <property type="protein sequence ID" value="TPF77112.1"/>
    <property type="molecule type" value="Genomic_DNA"/>
</dbReference>
<reference evidence="5 6" key="1">
    <citation type="journal article" date="2003" name="Int. J. Syst. Evol. Microbiol.">
        <title>Towards a standardized format for the description of a novel species (of an established genus): Ochrobactrum gallinifaecis sp. nov.</title>
        <authorList>
            <person name="Kampfer P."/>
            <person name="Buczolits S."/>
            <person name="Albrecht A."/>
            <person name="Busse H.J."/>
            <person name="Stackebrandt E."/>
        </authorList>
    </citation>
    <scope>NUCLEOTIDE SEQUENCE [LARGE SCALE GENOMIC DNA]</scope>
    <source>
        <strain evidence="5 6">ISO 196</strain>
    </source>
</reference>
<keyword evidence="2 3" id="KW-0456">Lyase</keyword>
<keyword evidence="6" id="KW-1185">Reference proteome</keyword>
<dbReference type="InterPro" id="IPR013785">
    <property type="entry name" value="Aldolase_TIM"/>
</dbReference>
<dbReference type="SMART" id="SM01130">
    <property type="entry name" value="DHDPS"/>
    <property type="match status" value="1"/>
</dbReference>
<dbReference type="PANTHER" id="PTHR12128">
    <property type="entry name" value="DIHYDRODIPICOLINATE SYNTHASE"/>
    <property type="match status" value="1"/>
</dbReference>
<dbReference type="InterPro" id="IPR002220">
    <property type="entry name" value="DapA-like"/>
</dbReference>